<gene>
    <name evidence="1" type="ORF">Pan14r_45390</name>
</gene>
<evidence type="ECO:0000313" key="2">
    <source>
        <dbReference type="Proteomes" id="UP000317238"/>
    </source>
</evidence>
<dbReference type="AlphaFoldDB" id="A0A5C5YCP1"/>
<comment type="caution">
    <text evidence="1">The sequence shown here is derived from an EMBL/GenBank/DDBJ whole genome shotgun (WGS) entry which is preliminary data.</text>
</comment>
<dbReference type="EMBL" id="SJPL01000001">
    <property type="protein sequence ID" value="TWT72221.1"/>
    <property type="molecule type" value="Genomic_DNA"/>
</dbReference>
<dbReference type="Proteomes" id="UP000317238">
    <property type="component" value="Unassembled WGS sequence"/>
</dbReference>
<organism evidence="1 2">
    <name type="scientific">Crateriforma conspicua</name>
    <dbReference type="NCBI Taxonomy" id="2527996"/>
    <lineage>
        <taxon>Bacteria</taxon>
        <taxon>Pseudomonadati</taxon>
        <taxon>Planctomycetota</taxon>
        <taxon>Planctomycetia</taxon>
        <taxon>Planctomycetales</taxon>
        <taxon>Planctomycetaceae</taxon>
        <taxon>Crateriforma</taxon>
    </lineage>
</organism>
<reference evidence="1 2" key="1">
    <citation type="submission" date="2019-02" db="EMBL/GenBank/DDBJ databases">
        <title>Deep-cultivation of Planctomycetes and their phenomic and genomic characterization uncovers novel biology.</title>
        <authorList>
            <person name="Wiegand S."/>
            <person name="Jogler M."/>
            <person name="Boedeker C."/>
            <person name="Pinto D."/>
            <person name="Vollmers J."/>
            <person name="Rivas-Marin E."/>
            <person name="Kohn T."/>
            <person name="Peeters S.H."/>
            <person name="Heuer A."/>
            <person name="Rast P."/>
            <person name="Oberbeckmann S."/>
            <person name="Bunk B."/>
            <person name="Jeske O."/>
            <person name="Meyerdierks A."/>
            <person name="Storesund J.E."/>
            <person name="Kallscheuer N."/>
            <person name="Luecker S."/>
            <person name="Lage O.M."/>
            <person name="Pohl T."/>
            <person name="Merkel B.J."/>
            <person name="Hornburger P."/>
            <person name="Mueller R.-W."/>
            <person name="Bruemmer F."/>
            <person name="Labrenz M."/>
            <person name="Spormann A.M."/>
            <person name="Op Den Camp H."/>
            <person name="Overmann J."/>
            <person name="Amann R."/>
            <person name="Jetten M.S.M."/>
            <person name="Mascher T."/>
            <person name="Medema M.H."/>
            <person name="Devos D.P."/>
            <person name="Kaster A.-K."/>
            <person name="Ovreas L."/>
            <person name="Rohde M."/>
            <person name="Galperin M.Y."/>
            <person name="Jogler C."/>
        </authorList>
    </citation>
    <scope>NUCLEOTIDE SEQUENCE [LARGE SCALE GENOMIC DNA]</scope>
    <source>
        <strain evidence="1 2">Pan14r</strain>
    </source>
</reference>
<dbReference type="OrthoDB" id="282164at2"/>
<keyword evidence="2" id="KW-1185">Reference proteome</keyword>
<proteinExistence type="predicted"/>
<sequence length="319" mass="35510">MLHAAHVVAGGSGCVDAATEKAMAAPVTQINARLVSESLDVYRFWDAVIRTAAVRKDAPVQRKAAIKDYEQALLDAGGSELQSEQTASAIADLFSSAGSAFDRRFPKLNQQLELRGRPLREAWESYGPGLLNQISKKIWQGQPPDDWWPAKVRGYWVQPMRGGDGGVAPDGRFWIEAMLTDAHRELPEVLRIAYLVTLIAVDEHIRQCSGEQWFTLPWPEAVVVVVLDAAAELDLVDDPESRIHLAVRHWLHRDLWLGEILKEWSSQWHSTGAVMPVAVKALAKMIDQHRRKLADDIESAGLNLLDDEMLSELGLTDDD</sequence>
<name>A0A5C5YCP1_9PLAN</name>
<protein>
    <submittedName>
        <fullName evidence="1">Uncharacterized protein</fullName>
    </submittedName>
</protein>
<accession>A0A5C5YCP1</accession>
<evidence type="ECO:0000313" key="1">
    <source>
        <dbReference type="EMBL" id="TWT72221.1"/>
    </source>
</evidence>